<organism evidence="15 16">
    <name type="scientific">Desulfonema magnum</name>
    <dbReference type="NCBI Taxonomy" id="45655"/>
    <lineage>
        <taxon>Bacteria</taxon>
        <taxon>Pseudomonadati</taxon>
        <taxon>Thermodesulfobacteriota</taxon>
        <taxon>Desulfobacteria</taxon>
        <taxon>Desulfobacterales</taxon>
        <taxon>Desulfococcaceae</taxon>
        <taxon>Desulfonema</taxon>
    </lineage>
</organism>
<dbReference type="GO" id="GO:0034213">
    <property type="term" value="P:quinolinate catabolic process"/>
    <property type="evidence" value="ECO:0007669"/>
    <property type="project" value="TreeGrafter"/>
</dbReference>
<dbReference type="InterPro" id="IPR022412">
    <property type="entry name" value="Quinolinate_PRibosylTrfase_N"/>
</dbReference>
<dbReference type="GO" id="GO:0009435">
    <property type="term" value="P:NAD+ biosynthetic process"/>
    <property type="evidence" value="ECO:0007669"/>
    <property type="project" value="InterPro"/>
</dbReference>
<evidence type="ECO:0000256" key="6">
    <source>
        <dbReference type="ARBA" id="ARBA00022642"/>
    </source>
</evidence>
<keyword evidence="16" id="KW-1185">Reference proteome</keyword>
<name>A0A975BS98_9BACT</name>
<comment type="pathway">
    <text evidence="2">Cofactor biosynthesis; NAD(+) biosynthesis; nicotinate D-ribonucleotide from quinolinate: step 1/1.</text>
</comment>
<dbReference type="KEGG" id="dmm:dnm_069510"/>
<comment type="function">
    <text evidence="1">Involved in the catabolism of quinolinic acid (QA).</text>
</comment>
<evidence type="ECO:0000313" key="15">
    <source>
        <dbReference type="EMBL" id="QTA90889.1"/>
    </source>
</evidence>
<dbReference type="Pfam" id="PF01729">
    <property type="entry name" value="QRPTase_C"/>
    <property type="match status" value="1"/>
</dbReference>
<evidence type="ECO:0000256" key="5">
    <source>
        <dbReference type="ARBA" id="ARBA00011944"/>
    </source>
</evidence>
<evidence type="ECO:0000256" key="8">
    <source>
        <dbReference type="ARBA" id="ARBA00022679"/>
    </source>
</evidence>
<comment type="catalytic activity">
    <reaction evidence="10">
        <text>nicotinate beta-D-ribonucleotide + CO2 + diphosphate = quinolinate + 5-phospho-alpha-D-ribose 1-diphosphate + 2 H(+)</text>
        <dbReference type="Rhea" id="RHEA:12733"/>
        <dbReference type="ChEBI" id="CHEBI:15378"/>
        <dbReference type="ChEBI" id="CHEBI:16526"/>
        <dbReference type="ChEBI" id="CHEBI:29959"/>
        <dbReference type="ChEBI" id="CHEBI:33019"/>
        <dbReference type="ChEBI" id="CHEBI:57502"/>
        <dbReference type="ChEBI" id="CHEBI:58017"/>
        <dbReference type="EC" id="2.4.2.19"/>
    </reaction>
</comment>
<evidence type="ECO:0000256" key="11">
    <source>
        <dbReference type="ARBA" id="ARBA00069173"/>
    </source>
</evidence>
<dbReference type="NCBIfam" id="TIGR00078">
    <property type="entry name" value="nadC"/>
    <property type="match status" value="1"/>
</dbReference>
<evidence type="ECO:0000256" key="9">
    <source>
        <dbReference type="ARBA" id="ARBA00033102"/>
    </source>
</evidence>
<dbReference type="RefSeq" id="WP_207678887.1">
    <property type="nucleotide sequence ID" value="NZ_CP061800.1"/>
</dbReference>
<sequence length="277" mass="30315">MYSVQHIIETALKEDIGPGDITTNNLIGPDAEGRGIIIAKDSLVLAGLGVAKQVFEYVDSEICFDPGHKDGDILKHGDIVMEIEGRLRSLLAAERTALNFLQHLSGIATHVRSYVNVLEGKNVRLVDTRKTTPGWLILEKYAVRMGGAHNHRMGLYDGVVIKNNHITVCGGIKKAIERIRKNTSHFVKTEVEVSDMEGVREAMEAKADVVMLTHMDIGQIKKAVSLISGKIVVEVSGEITKHDLIPLADTGVDIISLESLTQLATCVNITMEINEVF</sequence>
<dbReference type="FunFam" id="3.20.20.70:FF:000030">
    <property type="entry name" value="Nicotinate-nucleotide pyrophosphorylase, carboxylating"/>
    <property type="match status" value="1"/>
</dbReference>
<evidence type="ECO:0000256" key="12">
    <source>
        <dbReference type="PIRNR" id="PIRNR006250"/>
    </source>
</evidence>
<feature type="domain" description="Quinolinate phosphoribosyl transferase C-terminal" evidence="13">
    <location>
        <begin position="107"/>
        <end position="271"/>
    </location>
</feature>
<evidence type="ECO:0000256" key="7">
    <source>
        <dbReference type="ARBA" id="ARBA00022676"/>
    </source>
</evidence>
<dbReference type="PANTHER" id="PTHR32179">
    <property type="entry name" value="NICOTINATE-NUCLEOTIDE PYROPHOSPHORYLASE [CARBOXYLATING]"/>
    <property type="match status" value="1"/>
</dbReference>
<evidence type="ECO:0000256" key="4">
    <source>
        <dbReference type="ARBA" id="ARBA00011218"/>
    </source>
</evidence>
<dbReference type="InterPro" id="IPR037128">
    <property type="entry name" value="Quinolinate_PRibosylTase_N_sf"/>
</dbReference>
<protein>
    <recommendedName>
        <fullName evidence="11">Probable nicotinate-nucleotide pyrophosphorylase [carboxylating]</fullName>
        <ecNumber evidence="5">2.4.2.19</ecNumber>
    </recommendedName>
    <alternativeName>
        <fullName evidence="9">Quinolinate phosphoribosyltransferase [decarboxylating]</fullName>
    </alternativeName>
</protein>
<dbReference type="EMBL" id="CP061800">
    <property type="protein sequence ID" value="QTA90889.1"/>
    <property type="molecule type" value="Genomic_DNA"/>
</dbReference>
<dbReference type="SUPFAM" id="SSF51690">
    <property type="entry name" value="Nicotinate/Quinolinate PRTase C-terminal domain-like"/>
    <property type="match status" value="1"/>
</dbReference>
<dbReference type="Gene3D" id="3.20.20.70">
    <property type="entry name" value="Aldolase class I"/>
    <property type="match status" value="1"/>
</dbReference>
<evidence type="ECO:0000259" key="13">
    <source>
        <dbReference type="Pfam" id="PF01729"/>
    </source>
</evidence>
<keyword evidence="8 12" id="KW-0808">Transferase</keyword>
<dbReference type="CDD" id="cd01572">
    <property type="entry name" value="QPRTase"/>
    <property type="match status" value="1"/>
</dbReference>
<accession>A0A975BS98</accession>
<dbReference type="InterPro" id="IPR004393">
    <property type="entry name" value="NadC"/>
</dbReference>
<dbReference type="AlphaFoldDB" id="A0A975BS98"/>
<dbReference type="InterPro" id="IPR027277">
    <property type="entry name" value="NadC/ModD"/>
</dbReference>
<reference evidence="15" key="1">
    <citation type="journal article" date="2021" name="Microb. Physiol.">
        <title>Proteogenomic Insights into the Physiology of Marine, Sulfate-Reducing, Filamentous Desulfonema limicola and Desulfonema magnum.</title>
        <authorList>
            <person name="Schnaars V."/>
            <person name="Wohlbrand L."/>
            <person name="Scheve S."/>
            <person name="Hinrichs C."/>
            <person name="Reinhardt R."/>
            <person name="Rabus R."/>
        </authorList>
    </citation>
    <scope>NUCLEOTIDE SEQUENCE</scope>
    <source>
        <strain evidence="15">4be13</strain>
    </source>
</reference>
<dbReference type="Gene3D" id="3.90.1170.20">
    <property type="entry name" value="Quinolinate phosphoribosyl transferase, N-terminal domain"/>
    <property type="match status" value="1"/>
</dbReference>
<dbReference type="InterPro" id="IPR002638">
    <property type="entry name" value="Quinolinate_PRibosylTrfase_C"/>
</dbReference>
<dbReference type="FunFam" id="3.90.1170.20:FF:000001">
    <property type="entry name" value="Nicotinate-nucleotide diphosphorylase (Carboxylating)"/>
    <property type="match status" value="1"/>
</dbReference>
<dbReference type="GO" id="GO:0005737">
    <property type="term" value="C:cytoplasm"/>
    <property type="evidence" value="ECO:0007669"/>
    <property type="project" value="TreeGrafter"/>
</dbReference>
<keyword evidence="6" id="KW-0662">Pyridine nucleotide biosynthesis</keyword>
<keyword evidence="7 12" id="KW-0328">Glycosyltransferase</keyword>
<evidence type="ECO:0000259" key="14">
    <source>
        <dbReference type="Pfam" id="PF02749"/>
    </source>
</evidence>
<dbReference type="PIRSF" id="PIRSF006250">
    <property type="entry name" value="NadC_ModD"/>
    <property type="match status" value="1"/>
</dbReference>
<comment type="similarity">
    <text evidence="3 12">Belongs to the NadC/ModD family.</text>
</comment>
<proteinExistence type="inferred from homology"/>
<dbReference type="Proteomes" id="UP000663722">
    <property type="component" value="Chromosome"/>
</dbReference>
<evidence type="ECO:0000256" key="2">
    <source>
        <dbReference type="ARBA" id="ARBA00004893"/>
    </source>
</evidence>
<evidence type="ECO:0000256" key="1">
    <source>
        <dbReference type="ARBA" id="ARBA00003237"/>
    </source>
</evidence>
<comment type="subunit">
    <text evidence="4">Hexamer formed by 3 homodimers.</text>
</comment>
<dbReference type="Pfam" id="PF02749">
    <property type="entry name" value="QRPTase_N"/>
    <property type="match status" value="1"/>
</dbReference>
<feature type="domain" description="Quinolinate phosphoribosyl transferase N-terminal" evidence="14">
    <location>
        <begin position="20"/>
        <end position="105"/>
    </location>
</feature>
<evidence type="ECO:0000256" key="10">
    <source>
        <dbReference type="ARBA" id="ARBA00047445"/>
    </source>
</evidence>
<evidence type="ECO:0000313" key="16">
    <source>
        <dbReference type="Proteomes" id="UP000663722"/>
    </source>
</evidence>
<gene>
    <name evidence="15" type="primary">nadC2</name>
    <name evidence="15" type="ORF">dnm_069510</name>
</gene>
<dbReference type="EC" id="2.4.2.19" evidence="5"/>
<dbReference type="InterPro" id="IPR013785">
    <property type="entry name" value="Aldolase_TIM"/>
</dbReference>
<dbReference type="InterPro" id="IPR036068">
    <property type="entry name" value="Nicotinate_pribotase-like_C"/>
</dbReference>
<evidence type="ECO:0000256" key="3">
    <source>
        <dbReference type="ARBA" id="ARBA00009400"/>
    </source>
</evidence>
<dbReference type="GO" id="GO:0004514">
    <property type="term" value="F:nicotinate-nucleotide diphosphorylase (carboxylating) activity"/>
    <property type="evidence" value="ECO:0007669"/>
    <property type="project" value="UniProtKB-EC"/>
</dbReference>
<dbReference type="SUPFAM" id="SSF54675">
    <property type="entry name" value="Nicotinate/Quinolinate PRTase N-terminal domain-like"/>
    <property type="match status" value="1"/>
</dbReference>
<dbReference type="PANTHER" id="PTHR32179:SF3">
    <property type="entry name" value="NICOTINATE-NUCLEOTIDE PYROPHOSPHORYLASE [CARBOXYLATING]"/>
    <property type="match status" value="1"/>
</dbReference>